<dbReference type="SMART" id="SM00388">
    <property type="entry name" value="HisKA"/>
    <property type="match status" value="1"/>
</dbReference>
<evidence type="ECO:0000256" key="2">
    <source>
        <dbReference type="ARBA" id="ARBA00004370"/>
    </source>
</evidence>
<keyword evidence="4" id="KW-0597">Phosphoprotein</keyword>
<keyword evidence="6" id="KW-0418">Kinase</keyword>
<sequence>MEKKLSSISENMRRNFTANVSHELKTPITSISGYAEMMMTGLARSEDLPLLAEKIYTEAQRLIALIDDIINLSRLDEGAVEAPAERVELLSAARRCAERLMDKAASCGVSAEVLGGEETVTGYAQLIDEMITNLCDNAIKYNRPGGHVRVTVGSRGGAPSLCVEDDGIGIAPEHLDRVFERFYRVDKSRSKETGGTGLGLSIVKHAAAWHHASLEAESVPDKGTRITIIFDGKGGE</sequence>
<dbReference type="GO" id="GO:0005524">
    <property type="term" value="F:ATP binding"/>
    <property type="evidence" value="ECO:0007669"/>
    <property type="project" value="UniProtKB-KW"/>
</dbReference>
<dbReference type="FunFam" id="1.10.287.130:FF:000001">
    <property type="entry name" value="Two-component sensor histidine kinase"/>
    <property type="match status" value="1"/>
</dbReference>
<dbReference type="InterPro" id="IPR003661">
    <property type="entry name" value="HisK_dim/P_dom"/>
</dbReference>
<dbReference type="PANTHER" id="PTHR45453:SF1">
    <property type="entry name" value="PHOSPHATE REGULON SENSOR PROTEIN PHOR"/>
    <property type="match status" value="1"/>
</dbReference>
<keyword evidence="10" id="KW-0067">ATP-binding</keyword>
<dbReference type="FunFam" id="3.30.565.10:FF:000006">
    <property type="entry name" value="Sensor histidine kinase WalK"/>
    <property type="match status" value="1"/>
</dbReference>
<dbReference type="GO" id="GO:0000155">
    <property type="term" value="F:phosphorelay sensor kinase activity"/>
    <property type="evidence" value="ECO:0007669"/>
    <property type="project" value="InterPro"/>
</dbReference>
<dbReference type="Pfam" id="PF02518">
    <property type="entry name" value="HATPase_c"/>
    <property type="match status" value="1"/>
</dbReference>
<dbReference type="EMBL" id="DVHH01000212">
    <property type="protein sequence ID" value="HIR55688.1"/>
    <property type="molecule type" value="Genomic_DNA"/>
</dbReference>
<evidence type="ECO:0000256" key="8">
    <source>
        <dbReference type="ARBA" id="ARBA00023136"/>
    </source>
</evidence>
<gene>
    <name evidence="10" type="ORF">IAD36_08865</name>
</gene>
<name>A0A9D1IZZ8_9FIRM</name>
<dbReference type="InterPro" id="IPR003594">
    <property type="entry name" value="HATPase_dom"/>
</dbReference>
<dbReference type="Pfam" id="PF00512">
    <property type="entry name" value="HisKA"/>
    <property type="match status" value="1"/>
</dbReference>
<evidence type="ECO:0000256" key="4">
    <source>
        <dbReference type="ARBA" id="ARBA00022553"/>
    </source>
</evidence>
<evidence type="ECO:0000256" key="7">
    <source>
        <dbReference type="ARBA" id="ARBA00023012"/>
    </source>
</evidence>
<dbReference type="InterPro" id="IPR050351">
    <property type="entry name" value="BphY/WalK/GraS-like"/>
</dbReference>
<comment type="subcellular location">
    <subcellularLocation>
        <location evidence="2">Membrane</location>
    </subcellularLocation>
</comment>
<dbReference type="GO" id="GO:0005886">
    <property type="term" value="C:plasma membrane"/>
    <property type="evidence" value="ECO:0007669"/>
    <property type="project" value="TreeGrafter"/>
</dbReference>
<keyword evidence="7" id="KW-0902">Two-component regulatory system</keyword>
<dbReference type="Gene3D" id="1.10.287.130">
    <property type="match status" value="1"/>
</dbReference>
<organism evidence="10 11">
    <name type="scientific">Candidatus Scatomorpha intestinigallinarum</name>
    <dbReference type="NCBI Taxonomy" id="2840923"/>
    <lineage>
        <taxon>Bacteria</taxon>
        <taxon>Bacillati</taxon>
        <taxon>Bacillota</taxon>
        <taxon>Clostridia</taxon>
        <taxon>Eubacteriales</taxon>
        <taxon>Candidatus Scatomorpha</taxon>
    </lineage>
</organism>
<dbReference type="PANTHER" id="PTHR45453">
    <property type="entry name" value="PHOSPHATE REGULON SENSOR PROTEIN PHOR"/>
    <property type="match status" value="1"/>
</dbReference>
<dbReference type="PRINTS" id="PR00344">
    <property type="entry name" value="BCTRLSENSOR"/>
</dbReference>
<evidence type="ECO:0000256" key="5">
    <source>
        <dbReference type="ARBA" id="ARBA00022679"/>
    </source>
</evidence>
<proteinExistence type="predicted"/>
<evidence type="ECO:0000256" key="6">
    <source>
        <dbReference type="ARBA" id="ARBA00022777"/>
    </source>
</evidence>
<reference evidence="10" key="2">
    <citation type="journal article" date="2021" name="PeerJ">
        <title>Extensive microbial diversity within the chicken gut microbiome revealed by metagenomics and culture.</title>
        <authorList>
            <person name="Gilroy R."/>
            <person name="Ravi A."/>
            <person name="Getino M."/>
            <person name="Pursley I."/>
            <person name="Horton D.L."/>
            <person name="Alikhan N.F."/>
            <person name="Baker D."/>
            <person name="Gharbi K."/>
            <person name="Hall N."/>
            <person name="Watson M."/>
            <person name="Adriaenssens E.M."/>
            <person name="Foster-Nyarko E."/>
            <person name="Jarju S."/>
            <person name="Secka A."/>
            <person name="Antonio M."/>
            <person name="Oren A."/>
            <person name="Chaudhuri R.R."/>
            <person name="La Ragione R."/>
            <person name="Hildebrand F."/>
            <person name="Pallen M.J."/>
        </authorList>
    </citation>
    <scope>NUCLEOTIDE SEQUENCE</scope>
    <source>
        <strain evidence="10">ChiGjej3B3-7149</strain>
    </source>
</reference>
<feature type="domain" description="Histidine kinase" evidence="9">
    <location>
        <begin position="19"/>
        <end position="234"/>
    </location>
</feature>
<dbReference type="EC" id="2.7.13.3" evidence="3"/>
<evidence type="ECO:0000256" key="1">
    <source>
        <dbReference type="ARBA" id="ARBA00000085"/>
    </source>
</evidence>
<keyword evidence="5" id="KW-0808">Transferase</keyword>
<dbReference type="Proteomes" id="UP000824238">
    <property type="component" value="Unassembled WGS sequence"/>
</dbReference>
<keyword evidence="10" id="KW-0547">Nucleotide-binding</keyword>
<comment type="catalytic activity">
    <reaction evidence="1">
        <text>ATP + protein L-histidine = ADP + protein N-phospho-L-histidine.</text>
        <dbReference type="EC" id="2.7.13.3"/>
    </reaction>
</comment>
<keyword evidence="8" id="KW-0472">Membrane</keyword>
<dbReference type="AlphaFoldDB" id="A0A9D1IZZ8"/>
<dbReference type="CDD" id="cd00082">
    <property type="entry name" value="HisKA"/>
    <property type="match status" value="1"/>
</dbReference>
<dbReference type="InterPro" id="IPR036097">
    <property type="entry name" value="HisK_dim/P_sf"/>
</dbReference>
<dbReference type="SUPFAM" id="SSF55874">
    <property type="entry name" value="ATPase domain of HSP90 chaperone/DNA topoisomerase II/histidine kinase"/>
    <property type="match status" value="1"/>
</dbReference>
<dbReference type="InterPro" id="IPR004358">
    <property type="entry name" value="Sig_transdc_His_kin-like_C"/>
</dbReference>
<dbReference type="GO" id="GO:0004721">
    <property type="term" value="F:phosphoprotein phosphatase activity"/>
    <property type="evidence" value="ECO:0007669"/>
    <property type="project" value="TreeGrafter"/>
</dbReference>
<dbReference type="SUPFAM" id="SSF47384">
    <property type="entry name" value="Homodimeric domain of signal transducing histidine kinase"/>
    <property type="match status" value="1"/>
</dbReference>
<dbReference type="PROSITE" id="PS50109">
    <property type="entry name" value="HIS_KIN"/>
    <property type="match status" value="1"/>
</dbReference>
<accession>A0A9D1IZZ8</accession>
<reference evidence="10" key="1">
    <citation type="submission" date="2020-10" db="EMBL/GenBank/DDBJ databases">
        <authorList>
            <person name="Gilroy R."/>
        </authorList>
    </citation>
    <scope>NUCLEOTIDE SEQUENCE</scope>
    <source>
        <strain evidence="10">ChiGjej3B3-7149</strain>
    </source>
</reference>
<dbReference type="InterPro" id="IPR036890">
    <property type="entry name" value="HATPase_C_sf"/>
</dbReference>
<dbReference type="SMART" id="SM00387">
    <property type="entry name" value="HATPase_c"/>
    <property type="match status" value="1"/>
</dbReference>
<dbReference type="Gene3D" id="3.30.565.10">
    <property type="entry name" value="Histidine kinase-like ATPase, C-terminal domain"/>
    <property type="match status" value="1"/>
</dbReference>
<evidence type="ECO:0000256" key="3">
    <source>
        <dbReference type="ARBA" id="ARBA00012438"/>
    </source>
</evidence>
<evidence type="ECO:0000313" key="11">
    <source>
        <dbReference type="Proteomes" id="UP000824238"/>
    </source>
</evidence>
<protein>
    <recommendedName>
        <fullName evidence="3">histidine kinase</fullName>
        <ecNumber evidence="3">2.7.13.3</ecNumber>
    </recommendedName>
</protein>
<evidence type="ECO:0000259" key="9">
    <source>
        <dbReference type="PROSITE" id="PS50109"/>
    </source>
</evidence>
<dbReference type="GO" id="GO:0016036">
    <property type="term" value="P:cellular response to phosphate starvation"/>
    <property type="evidence" value="ECO:0007669"/>
    <property type="project" value="TreeGrafter"/>
</dbReference>
<evidence type="ECO:0000313" key="10">
    <source>
        <dbReference type="EMBL" id="HIR55688.1"/>
    </source>
</evidence>
<dbReference type="InterPro" id="IPR005467">
    <property type="entry name" value="His_kinase_dom"/>
</dbReference>
<dbReference type="CDD" id="cd00075">
    <property type="entry name" value="HATPase"/>
    <property type="match status" value="1"/>
</dbReference>
<comment type="caution">
    <text evidence="10">The sequence shown here is derived from an EMBL/GenBank/DDBJ whole genome shotgun (WGS) entry which is preliminary data.</text>
</comment>